<evidence type="ECO:0000313" key="1">
    <source>
        <dbReference type="EMBL" id="KAL1262033.1"/>
    </source>
</evidence>
<dbReference type="InterPro" id="IPR013924">
    <property type="entry name" value="RNase_H2_suC"/>
</dbReference>
<comment type="caution">
    <text evidence="1">The sequence shown here is derived from an EMBL/GenBank/DDBJ whole genome shotgun (WGS) entry which is preliminary data.</text>
</comment>
<proteinExistence type="predicted"/>
<dbReference type="Proteomes" id="UP001558613">
    <property type="component" value="Unassembled WGS sequence"/>
</dbReference>
<keyword evidence="2" id="KW-1185">Reference proteome</keyword>
<protein>
    <submittedName>
        <fullName evidence="1">Uncharacterized protein</fullName>
    </submittedName>
</protein>
<dbReference type="InterPro" id="IPR052863">
    <property type="entry name" value="RNase_H2_subunit_C"/>
</dbReference>
<dbReference type="EMBL" id="JAYMGO010000014">
    <property type="protein sequence ID" value="KAL1262033.1"/>
    <property type="molecule type" value="Genomic_DNA"/>
</dbReference>
<organism evidence="1 2">
    <name type="scientific">Cirrhinus molitorella</name>
    <name type="common">mud carp</name>
    <dbReference type="NCBI Taxonomy" id="172907"/>
    <lineage>
        <taxon>Eukaryota</taxon>
        <taxon>Metazoa</taxon>
        <taxon>Chordata</taxon>
        <taxon>Craniata</taxon>
        <taxon>Vertebrata</taxon>
        <taxon>Euteleostomi</taxon>
        <taxon>Actinopterygii</taxon>
        <taxon>Neopterygii</taxon>
        <taxon>Teleostei</taxon>
        <taxon>Ostariophysi</taxon>
        <taxon>Cypriniformes</taxon>
        <taxon>Cyprinidae</taxon>
        <taxon>Labeoninae</taxon>
        <taxon>Labeonini</taxon>
        <taxon>Cirrhinus</taxon>
    </lineage>
</organism>
<dbReference type="Pfam" id="PF08615">
    <property type="entry name" value="RNase_H2_suC"/>
    <property type="match status" value="1"/>
</dbReference>
<dbReference type="PANTHER" id="PTHR47063">
    <property type="entry name" value="RIBONUCLEASE H2 SUBUNIT C"/>
    <property type="match status" value="1"/>
</dbReference>
<gene>
    <name evidence="1" type="ORF">QQF64_007298</name>
</gene>
<name>A0ABR3MA90_9TELE</name>
<accession>A0ABR3MA90</accession>
<sequence length="129" mass="14551">MDTNETLSLSVNIVPSRLRVPILKNKQDVSKQLFFNPTVKERKHETTVSFRGRGLKGQDLLCPKGYTGVVLKEIQKPASDQEDRVVKVSSVFHHFTYWNLETPPTSDDGVVMAMTWPQLAEAMHGPVDD</sequence>
<evidence type="ECO:0000313" key="2">
    <source>
        <dbReference type="Proteomes" id="UP001558613"/>
    </source>
</evidence>
<reference evidence="1 2" key="1">
    <citation type="submission" date="2023-09" db="EMBL/GenBank/DDBJ databases">
        <authorList>
            <person name="Wang M."/>
        </authorList>
    </citation>
    <scope>NUCLEOTIDE SEQUENCE [LARGE SCALE GENOMIC DNA]</scope>
    <source>
        <strain evidence="1">GT-2023</strain>
        <tissue evidence="1">Liver</tissue>
    </source>
</reference>
<dbReference type="PANTHER" id="PTHR47063:SF1">
    <property type="entry name" value="RIBONUCLEASE H2 SUBUNIT C"/>
    <property type="match status" value="1"/>
</dbReference>
<dbReference type="Gene3D" id="2.40.128.680">
    <property type="match status" value="1"/>
</dbReference>
<dbReference type="CDD" id="cd09271">
    <property type="entry name" value="RNase_H2-C"/>
    <property type="match status" value="1"/>
</dbReference>